<keyword evidence="5" id="KW-0378">Hydrolase</keyword>
<evidence type="ECO:0000256" key="2">
    <source>
        <dbReference type="ARBA" id="ARBA00012247"/>
    </source>
</evidence>
<dbReference type="PANTHER" id="PTHR43620">
    <property type="entry name" value="GLYCEROPHOSPHORYL DIESTER PHOSPHODIESTERASE"/>
    <property type="match status" value="1"/>
</dbReference>
<sequence length="332" mass="36779">MVAHRGASGYRPEHTLEAYRLAIDLGADFIEPDLVITADGALVARHEAELSTSTDVSQRPEFADRRRTKALDGTEVTGWFVEDFTLDEIKTLWARERLVDIRQQSSMYDDRFRIPTFAEITALAAEATRRLGRPIGVYPEMKHPTHFATHGLWHDNAILRDVAAAGLDTSQLFIQCFEPSALHRLSTRTSAPLVQLVNLNGRPYDWEHHGHGRTFADLLTPAGLQEVSRYASAIGVHKSLVIPRDPDGRLARSNGLVAHAHDAGLAVHAWTFRNENAFLPSEHRRGAQAAMFGDAFAEYAAYFNAGVDGVFTDHPDTAITARNEFAALVPAH</sequence>
<evidence type="ECO:0000256" key="6">
    <source>
        <dbReference type="ARBA" id="ARBA00047512"/>
    </source>
</evidence>
<keyword evidence="9" id="KW-1185">Reference proteome</keyword>
<reference evidence="8 9" key="1">
    <citation type="submission" date="2020-02" db="EMBL/GenBank/DDBJ databases">
        <authorList>
            <person name="Li X.-J."/>
            <person name="Han X.-M."/>
        </authorList>
    </citation>
    <scope>NUCLEOTIDE SEQUENCE [LARGE SCALE GENOMIC DNA]</scope>
    <source>
        <strain evidence="8 9">CCTCC AB 2017055</strain>
    </source>
</reference>
<name>A0A6L9S4F8_9ACTN</name>
<dbReference type="AlphaFoldDB" id="A0A6L9S4F8"/>
<dbReference type="GO" id="GO:0042597">
    <property type="term" value="C:periplasmic space"/>
    <property type="evidence" value="ECO:0007669"/>
    <property type="project" value="TreeGrafter"/>
</dbReference>
<dbReference type="GO" id="GO:0006629">
    <property type="term" value="P:lipid metabolic process"/>
    <property type="evidence" value="ECO:0007669"/>
    <property type="project" value="InterPro"/>
</dbReference>
<dbReference type="Gene3D" id="3.20.20.190">
    <property type="entry name" value="Phosphatidylinositol (PI) phosphodiesterase"/>
    <property type="match status" value="1"/>
</dbReference>
<dbReference type="Pfam" id="PF03009">
    <property type="entry name" value="GDPD"/>
    <property type="match status" value="1"/>
</dbReference>
<dbReference type="InterPro" id="IPR030395">
    <property type="entry name" value="GP_PDE_dom"/>
</dbReference>
<evidence type="ECO:0000256" key="4">
    <source>
        <dbReference type="ARBA" id="ARBA00022798"/>
    </source>
</evidence>
<dbReference type="CDD" id="cd08602">
    <property type="entry name" value="GDPD_ScGlpQ1_like"/>
    <property type="match status" value="1"/>
</dbReference>
<evidence type="ECO:0000313" key="8">
    <source>
        <dbReference type="EMBL" id="NED99660.1"/>
    </source>
</evidence>
<dbReference type="GO" id="GO:0006071">
    <property type="term" value="P:glycerol metabolic process"/>
    <property type="evidence" value="ECO:0007669"/>
    <property type="project" value="UniProtKB-KW"/>
</dbReference>
<dbReference type="Proteomes" id="UP000475214">
    <property type="component" value="Unassembled WGS sequence"/>
</dbReference>
<dbReference type="EMBL" id="JAAGOA010000003">
    <property type="protein sequence ID" value="NED99660.1"/>
    <property type="molecule type" value="Genomic_DNA"/>
</dbReference>
<comment type="catalytic activity">
    <reaction evidence="6">
        <text>a sn-glycero-3-phosphodiester + H2O = an alcohol + sn-glycerol 3-phosphate + H(+)</text>
        <dbReference type="Rhea" id="RHEA:12969"/>
        <dbReference type="ChEBI" id="CHEBI:15377"/>
        <dbReference type="ChEBI" id="CHEBI:15378"/>
        <dbReference type="ChEBI" id="CHEBI:30879"/>
        <dbReference type="ChEBI" id="CHEBI:57597"/>
        <dbReference type="ChEBI" id="CHEBI:83408"/>
        <dbReference type="EC" id="3.1.4.46"/>
    </reaction>
</comment>
<comment type="similarity">
    <text evidence="1">Belongs to the glycerophosphoryl diester phosphodiesterase family.</text>
</comment>
<dbReference type="SUPFAM" id="SSF51695">
    <property type="entry name" value="PLC-like phosphodiesterases"/>
    <property type="match status" value="1"/>
</dbReference>
<comment type="caution">
    <text evidence="8">The sequence shown here is derived from an EMBL/GenBank/DDBJ whole genome shotgun (WGS) entry which is preliminary data.</text>
</comment>
<gene>
    <name evidence="8" type="ORF">G1H10_05715</name>
</gene>
<evidence type="ECO:0000256" key="1">
    <source>
        <dbReference type="ARBA" id="ARBA00007277"/>
    </source>
</evidence>
<keyword evidence="4" id="KW-0319">Glycerol metabolism</keyword>
<evidence type="ECO:0000256" key="3">
    <source>
        <dbReference type="ARBA" id="ARBA00022729"/>
    </source>
</evidence>
<dbReference type="EC" id="3.1.4.46" evidence="2"/>
<feature type="domain" description="GP-PDE" evidence="7">
    <location>
        <begin position="1"/>
        <end position="322"/>
    </location>
</feature>
<organism evidence="8 9">
    <name type="scientific">Phytoactinopolyspora halotolerans</name>
    <dbReference type="NCBI Taxonomy" id="1981512"/>
    <lineage>
        <taxon>Bacteria</taxon>
        <taxon>Bacillati</taxon>
        <taxon>Actinomycetota</taxon>
        <taxon>Actinomycetes</taxon>
        <taxon>Jiangellales</taxon>
        <taxon>Jiangellaceae</taxon>
        <taxon>Phytoactinopolyspora</taxon>
    </lineage>
</organism>
<proteinExistence type="inferred from homology"/>
<dbReference type="InterPro" id="IPR017946">
    <property type="entry name" value="PLC-like_Pdiesterase_TIM-brl"/>
</dbReference>
<dbReference type="GO" id="GO:0008889">
    <property type="term" value="F:glycerophosphodiester phosphodiesterase activity"/>
    <property type="evidence" value="ECO:0007669"/>
    <property type="project" value="UniProtKB-EC"/>
</dbReference>
<dbReference type="RefSeq" id="WP_163733960.1">
    <property type="nucleotide sequence ID" value="NZ_JAAGOA010000003.1"/>
</dbReference>
<keyword evidence="3" id="KW-0732">Signal</keyword>
<accession>A0A6L9S4F8</accession>
<dbReference type="PANTHER" id="PTHR43620:SF7">
    <property type="entry name" value="GLYCEROPHOSPHODIESTER PHOSPHODIESTERASE GDPD5-RELATED"/>
    <property type="match status" value="1"/>
</dbReference>
<dbReference type="PROSITE" id="PS51704">
    <property type="entry name" value="GP_PDE"/>
    <property type="match status" value="1"/>
</dbReference>
<evidence type="ECO:0000259" key="7">
    <source>
        <dbReference type="PROSITE" id="PS51704"/>
    </source>
</evidence>
<protein>
    <recommendedName>
        <fullName evidence="2">glycerophosphodiester phosphodiesterase</fullName>
        <ecNumber evidence="2">3.1.4.46</ecNumber>
    </recommendedName>
</protein>
<evidence type="ECO:0000313" key="9">
    <source>
        <dbReference type="Proteomes" id="UP000475214"/>
    </source>
</evidence>
<evidence type="ECO:0000256" key="5">
    <source>
        <dbReference type="ARBA" id="ARBA00022801"/>
    </source>
</evidence>